<feature type="transmembrane region" description="Helical" evidence="1">
    <location>
        <begin position="6"/>
        <end position="24"/>
    </location>
</feature>
<protein>
    <submittedName>
        <fullName evidence="2">Uncharacterized protein</fullName>
    </submittedName>
</protein>
<keyword evidence="1" id="KW-0812">Transmembrane</keyword>
<sequence length="194" mass="23009">MNIEKILLLFAIAISTVGTIWIIAKDWRRYGLLFLISAIVGETICYIFVKFGFYSFPLRLLPNLSPMPFFAILTVFPFYVMLGVRYSPVKWQWKIPFYWVFVHIGMTLEVLALNFTSIIRYNRFWDVWDSYTWWWIYLLLFEYIGGLIVPGTKRKPINIEHLNYGRLGWLLLHFVLIATVFLGGFYLGRVTHTQ</sequence>
<reference evidence="2 3" key="1">
    <citation type="submission" date="2018-05" db="EMBL/GenBank/DDBJ databases">
        <title>Genomic Encyclopedia of Type Strains, Phase III (KMG-III): the genomes of soil and plant-associated and newly described type strains.</title>
        <authorList>
            <person name="Whitman W."/>
        </authorList>
    </citation>
    <scope>NUCLEOTIDE SEQUENCE [LARGE SCALE GENOMIC DNA]</scope>
    <source>
        <strain evidence="2 3">CECT 5696</strain>
    </source>
</reference>
<evidence type="ECO:0000313" key="2">
    <source>
        <dbReference type="EMBL" id="PWW00945.1"/>
    </source>
</evidence>
<dbReference type="Proteomes" id="UP000246635">
    <property type="component" value="Unassembled WGS sequence"/>
</dbReference>
<dbReference type="NCBIfam" id="NF041644">
    <property type="entry name" value="CBO0543_fam"/>
    <property type="match status" value="1"/>
</dbReference>
<dbReference type="AlphaFoldDB" id="A0A2V2YVT8"/>
<feature type="transmembrane region" description="Helical" evidence="1">
    <location>
        <begin position="98"/>
        <end position="119"/>
    </location>
</feature>
<evidence type="ECO:0000256" key="1">
    <source>
        <dbReference type="SAM" id="Phobius"/>
    </source>
</evidence>
<dbReference type="InterPro" id="IPR048147">
    <property type="entry name" value="CBO0543-like"/>
</dbReference>
<evidence type="ECO:0000313" key="3">
    <source>
        <dbReference type="Proteomes" id="UP000246635"/>
    </source>
</evidence>
<gene>
    <name evidence="2" type="ORF">DFQ01_11192</name>
</gene>
<accession>A0A2V2YVT8</accession>
<dbReference type="RefSeq" id="WP_110044827.1">
    <property type="nucleotide sequence ID" value="NZ_CP054613.1"/>
</dbReference>
<feature type="transmembrane region" description="Helical" evidence="1">
    <location>
        <begin position="169"/>
        <end position="188"/>
    </location>
</feature>
<comment type="caution">
    <text evidence="2">The sequence shown here is derived from an EMBL/GenBank/DDBJ whole genome shotgun (WGS) entry which is preliminary data.</text>
</comment>
<organism evidence="2 3">
    <name type="scientific">Paenibacillus cellulosilyticus</name>
    <dbReference type="NCBI Taxonomy" id="375489"/>
    <lineage>
        <taxon>Bacteria</taxon>
        <taxon>Bacillati</taxon>
        <taxon>Bacillota</taxon>
        <taxon>Bacilli</taxon>
        <taxon>Bacillales</taxon>
        <taxon>Paenibacillaceae</taxon>
        <taxon>Paenibacillus</taxon>
    </lineage>
</organism>
<dbReference type="OrthoDB" id="2964736at2"/>
<keyword evidence="1" id="KW-0472">Membrane</keyword>
<feature type="transmembrane region" description="Helical" evidence="1">
    <location>
        <begin position="31"/>
        <end position="49"/>
    </location>
</feature>
<dbReference type="EMBL" id="QGTQ01000011">
    <property type="protein sequence ID" value="PWW00945.1"/>
    <property type="molecule type" value="Genomic_DNA"/>
</dbReference>
<feature type="transmembrane region" description="Helical" evidence="1">
    <location>
        <begin position="69"/>
        <end position="86"/>
    </location>
</feature>
<proteinExistence type="predicted"/>
<keyword evidence="1" id="KW-1133">Transmembrane helix</keyword>
<feature type="transmembrane region" description="Helical" evidence="1">
    <location>
        <begin position="131"/>
        <end position="149"/>
    </location>
</feature>
<keyword evidence="3" id="KW-1185">Reference proteome</keyword>
<name>A0A2V2YVT8_9BACL</name>